<gene>
    <name evidence="8" type="ORF">Trichorick_00543</name>
</gene>
<keyword evidence="5" id="KW-0902">Two-component regulatory system</keyword>
<feature type="transmembrane region" description="Helical" evidence="6">
    <location>
        <begin position="117"/>
        <end position="149"/>
    </location>
</feature>
<dbReference type="SMART" id="SM00387">
    <property type="entry name" value="HATPase_c"/>
    <property type="match status" value="1"/>
</dbReference>
<proteinExistence type="predicted"/>
<organism evidence="8 9">
    <name type="scientific">Candidatus Trichorickettsia mobilis</name>
    <dbReference type="NCBI Taxonomy" id="1346319"/>
    <lineage>
        <taxon>Bacteria</taxon>
        <taxon>Pseudomonadati</taxon>
        <taxon>Pseudomonadota</taxon>
        <taxon>Alphaproteobacteria</taxon>
        <taxon>Rickettsiales</taxon>
        <taxon>Rickettsiaceae</taxon>
        <taxon>Rickettsieae</taxon>
        <taxon>Candidatus Trichorickettsia</taxon>
    </lineage>
</organism>
<name>A0ABZ0UX61_9RICK</name>
<accession>A0ABZ0UX61</accession>
<feature type="domain" description="Histidine kinase" evidence="7">
    <location>
        <begin position="224"/>
        <end position="435"/>
    </location>
</feature>
<dbReference type="Gene3D" id="1.10.287.130">
    <property type="match status" value="1"/>
</dbReference>
<keyword evidence="6" id="KW-0472">Membrane</keyword>
<dbReference type="Gene3D" id="3.30.565.10">
    <property type="entry name" value="Histidine kinase-like ATPase, C-terminal domain"/>
    <property type="match status" value="1"/>
</dbReference>
<keyword evidence="3" id="KW-0808">Transferase</keyword>
<comment type="catalytic activity">
    <reaction evidence="1">
        <text>ATP + protein L-histidine = ADP + protein N-phospho-L-histidine.</text>
        <dbReference type="EC" id="2.7.13.3"/>
    </reaction>
</comment>
<dbReference type="CDD" id="cd00082">
    <property type="entry name" value="HisKA"/>
    <property type="match status" value="1"/>
</dbReference>
<feature type="transmembrane region" description="Helical" evidence="6">
    <location>
        <begin position="85"/>
        <end position="105"/>
    </location>
</feature>
<evidence type="ECO:0000256" key="4">
    <source>
        <dbReference type="ARBA" id="ARBA00022777"/>
    </source>
</evidence>
<dbReference type="EMBL" id="CP112932">
    <property type="protein sequence ID" value="WPY00659.1"/>
    <property type="molecule type" value="Genomic_DNA"/>
</dbReference>
<evidence type="ECO:0000313" key="8">
    <source>
        <dbReference type="EMBL" id="WPY00659.1"/>
    </source>
</evidence>
<dbReference type="InterPro" id="IPR005467">
    <property type="entry name" value="His_kinase_dom"/>
</dbReference>
<dbReference type="GO" id="GO:0016301">
    <property type="term" value="F:kinase activity"/>
    <property type="evidence" value="ECO:0007669"/>
    <property type="project" value="UniProtKB-KW"/>
</dbReference>
<reference evidence="8 9" key="1">
    <citation type="submission" date="2022-10" db="EMBL/GenBank/DDBJ databases">
        <title>Host association and intracellularity evolved multiple times independently in the Rickettsiales.</title>
        <authorList>
            <person name="Castelli M."/>
            <person name="Nardi T."/>
            <person name="Gammuto L."/>
            <person name="Bellinzona G."/>
            <person name="Sabaneyeva E."/>
            <person name="Potekhin A."/>
            <person name="Serra V."/>
            <person name="Petroni G."/>
            <person name="Sassera D."/>
        </authorList>
    </citation>
    <scope>NUCLEOTIDE SEQUENCE [LARGE SCALE GENOMIC DNA]</scope>
    <source>
        <strain evidence="8 9">Kr 154-4</strain>
    </source>
</reference>
<dbReference type="PANTHER" id="PTHR43711:SF26">
    <property type="entry name" value="SENSOR HISTIDINE KINASE RCSC"/>
    <property type="match status" value="1"/>
</dbReference>
<evidence type="ECO:0000256" key="2">
    <source>
        <dbReference type="ARBA" id="ARBA00012438"/>
    </source>
</evidence>
<dbReference type="InterPro" id="IPR003594">
    <property type="entry name" value="HATPase_dom"/>
</dbReference>
<dbReference type="SMART" id="SM00388">
    <property type="entry name" value="HisKA"/>
    <property type="match status" value="1"/>
</dbReference>
<dbReference type="EC" id="2.7.13.3" evidence="2"/>
<protein>
    <recommendedName>
        <fullName evidence="2">histidine kinase</fullName>
        <ecNumber evidence="2">2.7.13.3</ecNumber>
    </recommendedName>
</protein>
<sequence length="435" mass="50408">MTKNTACHFKAFYEFLKIGVTKTEKHAFIFGIVNIAGHLFFYIRNKYFYFVEYDNVILRVCGLFFSILLIIYNKCSAKSFNIVRLICLYASLVYLGPFFFTFMLLNNAASLEWQLNFLLWLALYILIMDWWNFVCIAVTGILLAMAIYLFNNDQVQFEYSLLYHTTLTSFCILLPSYFFTKNIKATEMERQTLLQNTMVMNVELQKRVVEVKQLLEAKTNLLNYISHEIRTPIHAIYNISQLVYENWEGMNDAECKKQVRNIANSSLFLTNLTTDLLDLSKFESGKMTYNFNKTDLVSLVRDVVRQCKILYLYGKRLNITFKTNDKAAFILGDRMQIIRLLMNLFSNAIKYTDTGTITAILQFVDKAEAHYWQFSLIDQGIGIPEHQLQSIFDAFNRGEQSSSNIVGTGLGLAICNEIIALIMELSGLRTILNRN</sequence>
<dbReference type="SUPFAM" id="SSF47384">
    <property type="entry name" value="Homodimeric domain of signal transducing histidine kinase"/>
    <property type="match status" value="1"/>
</dbReference>
<evidence type="ECO:0000313" key="9">
    <source>
        <dbReference type="Proteomes" id="UP001326613"/>
    </source>
</evidence>
<dbReference type="PROSITE" id="PS50109">
    <property type="entry name" value="HIS_KIN"/>
    <property type="match status" value="1"/>
</dbReference>
<dbReference type="InterPro" id="IPR003661">
    <property type="entry name" value="HisK_dim/P_dom"/>
</dbReference>
<evidence type="ECO:0000256" key="5">
    <source>
        <dbReference type="ARBA" id="ARBA00023012"/>
    </source>
</evidence>
<keyword evidence="6" id="KW-1133">Transmembrane helix</keyword>
<evidence type="ECO:0000256" key="3">
    <source>
        <dbReference type="ARBA" id="ARBA00022679"/>
    </source>
</evidence>
<keyword evidence="4 8" id="KW-0418">Kinase</keyword>
<feature type="transmembrane region" description="Helical" evidence="6">
    <location>
        <begin position="27"/>
        <end position="44"/>
    </location>
</feature>
<dbReference type="RefSeq" id="WP_323738711.1">
    <property type="nucleotide sequence ID" value="NZ_CP112932.1"/>
</dbReference>
<dbReference type="Proteomes" id="UP001326613">
    <property type="component" value="Chromosome"/>
</dbReference>
<evidence type="ECO:0000259" key="7">
    <source>
        <dbReference type="PROSITE" id="PS50109"/>
    </source>
</evidence>
<dbReference type="InterPro" id="IPR050736">
    <property type="entry name" value="Sensor_HK_Regulatory"/>
</dbReference>
<keyword evidence="9" id="KW-1185">Reference proteome</keyword>
<evidence type="ECO:0000256" key="1">
    <source>
        <dbReference type="ARBA" id="ARBA00000085"/>
    </source>
</evidence>
<feature type="transmembrane region" description="Helical" evidence="6">
    <location>
        <begin position="161"/>
        <end position="179"/>
    </location>
</feature>
<dbReference type="SUPFAM" id="SSF55874">
    <property type="entry name" value="ATPase domain of HSP90 chaperone/DNA topoisomerase II/histidine kinase"/>
    <property type="match status" value="1"/>
</dbReference>
<dbReference type="InterPro" id="IPR036890">
    <property type="entry name" value="HATPase_C_sf"/>
</dbReference>
<feature type="transmembrane region" description="Helical" evidence="6">
    <location>
        <begin position="56"/>
        <end position="73"/>
    </location>
</feature>
<evidence type="ECO:0000256" key="6">
    <source>
        <dbReference type="SAM" id="Phobius"/>
    </source>
</evidence>
<keyword evidence="6" id="KW-0812">Transmembrane</keyword>
<dbReference type="Pfam" id="PF00512">
    <property type="entry name" value="HisKA"/>
    <property type="match status" value="1"/>
</dbReference>
<dbReference type="InterPro" id="IPR036097">
    <property type="entry name" value="HisK_dim/P_sf"/>
</dbReference>
<dbReference type="Pfam" id="PF02518">
    <property type="entry name" value="HATPase_c"/>
    <property type="match status" value="1"/>
</dbReference>
<dbReference type="PANTHER" id="PTHR43711">
    <property type="entry name" value="TWO-COMPONENT HISTIDINE KINASE"/>
    <property type="match status" value="1"/>
</dbReference>